<dbReference type="Proteomes" id="UP000570361">
    <property type="component" value="Unassembled WGS sequence"/>
</dbReference>
<comment type="caution">
    <text evidence="1">The sequence shown here is derived from an EMBL/GenBank/DDBJ whole genome shotgun (WGS) entry which is preliminary data.</text>
</comment>
<accession>A0A7W5ATF9</accession>
<dbReference type="EMBL" id="JACHXK010000001">
    <property type="protein sequence ID" value="MBB3108302.1"/>
    <property type="molecule type" value="Genomic_DNA"/>
</dbReference>
<organism evidence="1 2">
    <name type="scientific">Paenibacillus phyllosphaerae</name>
    <dbReference type="NCBI Taxonomy" id="274593"/>
    <lineage>
        <taxon>Bacteria</taxon>
        <taxon>Bacillati</taxon>
        <taxon>Bacillota</taxon>
        <taxon>Bacilli</taxon>
        <taxon>Bacillales</taxon>
        <taxon>Paenibacillaceae</taxon>
        <taxon>Paenibacillus</taxon>
    </lineage>
</organism>
<name>A0A7W5ATF9_9BACL</name>
<gene>
    <name evidence="1" type="ORF">FHS18_000330</name>
</gene>
<sequence length="161" mass="17626">MGERNTGVPEIIIDHFGLEQQASTPEAMAKLAGSTFALSERVDDAAGEAFDFAAWYAAWRLEQGIGADQPHPTHLKVEAVDSFEAVIPWKQLESAAFLFRVDGAPLAKGGPLRLFTPNGSSECLNVKSVVVCRFIQDETLGDESVYGFKSTFSPQELFMKR</sequence>
<dbReference type="AlphaFoldDB" id="A0A7W5ATF9"/>
<evidence type="ECO:0000313" key="2">
    <source>
        <dbReference type="Proteomes" id="UP000570361"/>
    </source>
</evidence>
<dbReference type="RefSeq" id="WP_183596230.1">
    <property type="nucleotide sequence ID" value="NZ_JACHXK010000001.1"/>
</dbReference>
<evidence type="ECO:0000313" key="1">
    <source>
        <dbReference type="EMBL" id="MBB3108302.1"/>
    </source>
</evidence>
<protein>
    <submittedName>
        <fullName evidence="1">Uncharacterized protein</fullName>
    </submittedName>
</protein>
<proteinExistence type="predicted"/>
<keyword evidence="2" id="KW-1185">Reference proteome</keyword>
<reference evidence="1 2" key="1">
    <citation type="submission" date="2020-08" db="EMBL/GenBank/DDBJ databases">
        <title>Genomic Encyclopedia of Type Strains, Phase III (KMG-III): the genomes of soil and plant-associated and newly described type strains.</title>
        <authorList>
            <person name="Whitman W."/>
        </authorList>
    </citation>
    <scope>NUCLEOTIDE SEQUENCE [LARGE SCALE GENOMIC DNA]</scope>
    <source>
        <strain evidence="1 2">CECT 5862</strain>
    </source>
</reference>